<proteinExistence type="predicted"/>
<sequence>MTRHYISELGYGDRIVEVPDVGLGYIEFRLMISKKSEFTDLLPRIDETLREMWDDGTIDRMEARYRPD</sequence>
<name>A0A4Z1BBA3_9GAMM</name>
<gene>
    <name evidence="1" type="ORF">E5Q11_11275</name>
</gene>
<protein>
    <recommendedName>
        <fullName evidence="3">Transporter substrate-binding domain-containing protein</fullName>
    </recommendedName>
</protein>
<dbReference type="SUPFAM" id="SSF53850">
    <property type="entry name" value="Periplasmic binding protein-like II"/>
    <property type="match status" value="1"/>
</dbReference>
<dbReference type="Proteomes" id="UP000298325">
    <property type="component" value="Unassembled WGS sequence"/>
</dbReference>
<evidence type="ECO:0008006" key="3">
    <source>
        <dbReference type="Google" id="ProtNLM"/>
    </source>
</evidence>
<evidence type="ECO:0000313" key="1">
    <source>
        <dbReference type="EMBL" id="TGN39226.1"/>
    </source>
</evidence>
<comment type="caution">
    <text evidence="1">The sequence shown here is derived from an EMBL/GenBank/DDBJ whole genome shotgun (WGS) entry which is preliminary data.</text>
</comment>
<reference evidence="1 2" key="1">
    <citation type="submission" date="2019-04" db="EMBL/GenBank/DDBJ databases">
        <authorList>
            <person name="Park S."/>
            <person name="Yoon J.-H."/>
        </authorList>
    </citation>
    <scope>NUCLEOTIDE SEQUENCE [LARGE SCALE GENOMIC DNA]</scope>
    <source>
        <strain evidence="1 2">HJM-18</strain>
    </source>
</reference>
<organism evidence="1 2">
    <name type="scientific">Marinobacter confluentis</name>
    <dbReference type="NCBI Taxonomy" id="1697557"/>
    <lineage>
        <taxon>Bacteria</taxon>
        <taxon>Pseudomonadati</taxon>
        <taxon>Pseudomonadota</taxon>
        <taxon>Gammaproteobacteria</taxon>
        <taxon>Pseudomonadales</taxon>
        <taxon>Marinobacteraceae</taxon>
        <taxon>Marinobacter</taxon>
    </lineage>
</organism>
<accession>A0A4Z1BBA3</accession>
<dbReference type="OrthoDB" id="2509690at2"/>
<dbReference type="EMBL" id="SRPF01000003">
    <property type="protein sequence ID" value="TGN39226.1"/>
    <property type="molecule type" value="Genomic_DNA"/>
</dbReference>
<dbReference type="RefSeq" id="WP_135803535.1">
    <property type="nucleotide sequence ID" value="NZ_SRPF01000003.1"/>
</dbReference>
<evidence type="ECO:0000313" key="2">
    <source>
        <dbReference type="Proteomes" id="UP000298325"/>
    </source>
</evidence>
<dbReference type="AlphaFoldDB" id="A0A4Z1BBA3"/>
<keyword evidence="2" id="KW-1185">Reference proteome</keyword>